<evidence type="ECO:0000313" key="2">
    <source>
        <dbReference type="EMBL" id="MBC8547720.1"/>
    </source>
</evidence>
<dbReference type="Gene3D" id="1.10.1740.10">
    <property type="match status" value="1"/>
</dbReference>
<dbReference type="RefSeq" id="WP_249283748.1">
    <property type="nucleotide sequence ID" value="NZ_JACRST010000034.1"/>
</dbReference>
<dbReference type="PANTHER" id="PTHR30603:SF47">
    <property type="entry name" value="RNA POLYMERASE SIGMA FACTOR SIGD, CHLOROPLASTIC"/>
    <property type="match status" value="1"/>
</dbReference>
<gene>
    <name evidence="2" type="ORF">H8711_12410</name>
</gene>
<dbReference type="GO" id="GO:0006352">
    <property type="term" value="P:DNA-templated transcription initiation"/>
    <property type="evidence" value="ECO:0007669"/>
    <property type="project" value="InterPro"/>
</dbReference>
<dbReference type="SUPFAM" id="SSF88946">
    <property type="entry name" value="Sigma2 domain of RNA polymerase sigma factors"/>
    <property type="match status" value="1"/>
</dbReference>
<dbReference type="InterPro" id="IPR007627">
    <property type="entry name" value="RNA_pol_sigma70_r2"/>
</dbReference>
<dbReference type="InterPro" id="IPR013324">
    <property type="entry name" value="RNA_pol_sigma_r3/r4-like"/>
</dbReference>
<dbReference type="AlphaFoldDB" id="A0A926DYR7"/>
<organism evidence="2 3">
    <name type="scientific">Ligaoa zhengdingensis</name>
    <dbReference type="NCBI Taxonomy" id="2763658"/>
    <lineage>
        <taxon>Bacteria</taxon>
        <taxon>Bacillati</taxon>
        <taxon>Bacillota</taxon>
        <taxon>Clostridia</taxon>
        <taxon>Eubacteriales</taxon>
        <taxon>Oscillospiraceae</taxon>
        <taxon>Ligaoa</taxon>
    </lineage>
</organism>
<evidence type="ECO:0000259" key="1">
    <source>
        <dbReference type="Pfam" id="PF04542"/>
    </source>
</evidence>
<dbReference type="PANTHER" id="PTHR30603">
    <property type="entry name" value="RNA POLYMERASE SIGMA FACTOR RPO"/>
    <property type="match status" value="1"/>
</dbReference>
<proteinExistence type="predicted"/>
<dbReference type="Pfam" id="PF04542">
    <property type="entry name" value="Sigma70_r2"/>
    <property type="match status" value="1"/>
</dbReference>
<accession>A0A926DYR7</accession>
<sequence>MSMNMFAVAGDCPGNEELALQIQAGDKNAAELLISQNEGYITELALKHSEWCDLEDLKQEGAMALLEAAKRFDPSRGTKLLTYATPAMESAMLDYGAHDSLTISIPPSRYHQLRRVAHVCAEAQDEPEPALMDAVCKELAVSQKVAAELLKEYRTLFGIRLLGDDVFAISCSGDPARAYDRYMRRVFLHQLMEEVLNPRELNLVRCYLGIGQPDEEGMTFQELAIRLNYNGPSGAEKAYKTALRKLKKELYSGAYGQWLEIQKAINKARAEAEADSGYYTTPQTTWLDDKNLAERFICEVVSLIRIHEIFSDALDEEQK</sequence>
<dbReference type="InterPro" id="IPR013325">
    <property type="entry name" value="RNA_pol_sigma_r2"/>
</dbReference>
<dbReference type="Proteomes" id="UP000653127">
    <property type="component" value="Unassembled WGS sequence"/>
</dbReference>
<keyword evidence="3" id="KW-1185">Reference proteome</keyword>
<dbReference type="SUPFAM" id="SSF88659">
    <property type="entry name" value="Sigma3 and sigma4 domains of RNA polymerase sigma factors"/>
    <property type="match status" value="1"/>
</dbReference>
<evidence type="ECO:0000313" key="3">
    <source>
        <dbReference type="Proteomes" id="UP000653127"/>
    </source>
</evidence>
<reference evidence="2" key="1">
    <citation type="submission" date="2020-08" db="EMBL/GenBank/DDBJ databases">
        <title>Genome public.</title>
        <authorList>
            <person name="Liu C."/>
            <person name="Sun Q."/>
        </authorList>
    </citation>
    <scope>NUCLEOTIDE SEQUENCE</scope>
    <source>
        <strain evidence="2">NSJ-31</strain>
    </source>
</reference>
<comment type="caution">
    <text evidence="2">The sequence shown here is derived from an EMBL/GenBank/DDBJ whole genome shotgun (WGS) entry which is preliminary data.</text>
</comment>
<dbReference type="GO" id="GO:0003700">
    <property type="term" value="F:DNA-binding transcription factor activity"/>
    <property type="evidence" value="ECO:0007669"/>
    <property type="project" value="InterPro"/>
</dbReference>
<dbReference type="InterPro" id="IPR050239">
    <property type="entry name" value="Sigma-70_RNA_pol_init_factors"/>
</dbReference>
<name>A0A926DYR7_9FIRM</name>
<feature type="domain" description="RNA polymerase sigma-70 region 2" evidence="1">
    <location>
        <begin position="52"/>
        <end position="95"/>
    </location>
</feature>
<dbReference type="NCBIfam" id="TIGR02937">
    <property type="entry name" value="sigma70-ECF"/>
    <property type="match status" value="1"/>
</dbReference>
<dbReference type="InterPro" id="IPR014284">
    <property type="entry name" value="RNA_pol_sigma-70_dom"/>
</dbReference>
<dbReference type="EMBL" id="JACRST010000034">
    <property type="protein sequence ID" value="MBC8547720.1"/>
    <property type="molecule type" value="Genomic_DNA"/>
</dbReference>
<protein>
    <submittedName>
        <fullName evidence="2">Sigma-70 family RNA polymerase sigma factor</fullName>
    </submittedName>
</protein>